<proteinExistence type="predicted"/>
<protein>
    <recommendedName>
        <fullName evidence="3">Carbohydrate-binding protein</fullName>
    </recommendedName>
</protein>
<keyword evidence="2" id="KW-1185">Reference proteome</keyword>
<accession>A0A3D8L5G0</accession>
<sequence length="153" mass="17596">MRKQIIDQASTATHTGIDLEHLAQIQITSEAEAHPIEQAFTSNKEEGWRAAQPGEQIIRIMFDTPQKIQRVHLLFREEEKERSQEFLLRWKPESDASYREIVRQQYNFSPPQTIEESEEYTVNLDAVSALELTINPDINGRGAYASLAQLQLS</sequence>
<dbReference type="OrthoDB" id="5572942at2"/>
<evidence type="ECO:0008006" key="3">
    <source>
        <dbReference type="Google" id="ProtNLM"/>
    </source>
</evidence>
<evidence type="ECO:0000313" key="2">
    <source>
        <dbReference type="Proteomes" id="UP000256708"/>
    </source>
</evidence>
<organism evidence="1 2">
    <name type="scientific">Pontibacter diazotrophicus</name>
    <dbReference type="NCBI Taxonomy" id="1400979"/>
    <lineage>
        <taxon>Bacteria</taxon>
        <taxon>Pseudomonadati</taxon>
        <taxon>Bacteroidota</taxon>
        <taxon>Cytophagia</taxon>
        <taxon>Cytophagales</taxon>
        <taxon>Hymenobacteraceae</taxon>
        <taxon>Pontibacter</taxon>
    </lineage>
</organism>
<name>A0A3D8L5G0_9BACT</name>
<comment type="caution">
    <text evidence="1">The sequence shown here is derived from an EMBL/GenBank/DDBJ whole genome shotgun (WGS) entry which is preliminary data.</text>
</comment>
<gene>
    <name evidence="1" type="ORF">DXT99_22320</name>
</gene>
<evidence type="ECO:0000313" key="1">
    <source>
        <dbReference type="EMBL" id="RDV12654.1"/>
    </source>
</evidence>
<dbReference type="SUPFAM" id="SSF49785">
    <property type="entry name" value="Galactose-binding domain-like"/>
    <property type="match status" value="1"/>
</dbReference>
<dbReference type="Proteomes" id="UP000256708">
    <property type="component" value="Unassembled WGS sequence"/>
</dbReference>
<reference evidence="2" key="1">
    <citation type="submission" date="2018-08" db="EMBL/GenBank/DDBJ databases">
        <authorList>
            <person name="Liu Z.-W."/>
            <person name="Du Z.-J."/>
        </authorList>
    </citation>
    <scope>NUCLEOTIDE SEQUENCE [LARGE SCALE GENOMIC DNA]</scope>
    <source>
        <strain evidence="2">H4X</strain>
    </source>
</reference>
<dbReference type="InterPro" id="IPR008979">
    <property type="entry name" value="Galactose-bd-like_sf"/>
</dbReference>
<dbReference type="RefSeq" id="WP_115567809.1">
    <property type="nucleotide sequence ID" value="NZ_QRGR01000032.1"/>
</dbReference>
<dbReference type="Gene3D" id="2.60.120.260">
    <property type="entry name" value="Galactose-binding domain-like"/>
    <property type="match status" value="1"/>
</dbReference>
<dbReference type="EMBL" id="QRGR01000032">
    <property type="protein sequence ID" value="RDV12654.1"/>
    <property type="molecule type" value="Genomic_DNA"/>
</dbReference>
<dbReference type="AlphaFoldDB" id="A0A3D8L5G0"/>